<sequence length="320" mass="34895">MGAGDNRLMEMVDEKARLAGSNKMELLLFSLGGSEVFGINVFKVREVCETIPITRTPNVPRGVEGIISLRGAILPVIDLATTINMQIDAPRTKLLITEFSSHTQAFLVADVDRIVRIDWDKVKSPQSMPSNNTSFMTALTELADGKLVSILDVEQILASVIGEDKIPSEIQQVDADIKANVFFADDSSLARKKITEVLDRMGLPHQHATNGADAWDKLKGIAARAEAEKLPLDLMLGMILVDAEMPEMDGYVLTRHIKSDPRFAKIPVVMHSSLSSVANKKLGQQVGVDAYVAKFHPSELASMIAAQLTHIKARKGANEA</sequence>
<dbReference type="PROSITE" id="PS50110">
    <property type="entry name" value="RESPONSE_REGULATORY"/>
    <property type="match status" value="1"/>
</dbReference>
<dbReference type="CDD" id="cd00588">
    <property type="entry name" value="CheW_like"/>
    <property type="match status" value="1"/>
</dbReference>
<dbReference type="OrthoDB" id="9806105at2"/>
<dbReference type="RefSeq" id="WP_130361645.1">
    <property type="nucleotide sequence ID" value="NZ_SGXC01000003.1"/>
</dbReference>
<dbReference type="Gene3D" id="2.30.30.40">
    <property type="entry name" value="SH3 Domains"/>
    <property type="match status" value="1"/>
</dbReference>
<dbReference type="PANTHER" id="PTHR47233">
    <property type="entry name" value="CHEMOTAXIS PROTEIN CHEV"/>
    <property type="match status" value="1"/>
</dbReference>
<evidence type="ECO:0000259" key="2">
    <source>
        <dbReference type="PROSITE" id="PS50110"/>
    </source>
</evidence>
<dbReference type="EMBL" id="SGXC01000003">
    <property type="protein sequence ID" value="RZS78717.1"/>
    <property type="molecule type" value="Genomic_DNA"/>
</dbReference>
<protein>
    <submittedName>
        <fullName evidence="4">Two-component system chemotaxis response regulator CheV</fullName>
    </submittedName>
</protein>
<dbReference type="SUPFAM" id="SSF52172">
    <property type="entry name" value="CheY-like"/>
    <property type="match status" value="1"/>
</dbReference>
<dbReference type="SMART" id="SM00260">
    <property type="entry name" value="CheW"/>
    <property type="match status" value="1"/>
</dbReference>
<dbReference type="InterPro" id="IPR024181">
    <property type="entry name" value="Chemotax_regulator_CheV"/>
</dbReference>
<proteinExistence type="predicted"/>
<dbReference type="PIRSF" id="PIRSF002867">
    <property type="entry name" value="CheV"/>
    <property type="match status" value="1"/>
</dbReference>
<dbReference type="SUPFAM" id="SSF50341">
    <property type="entry name" value="CheW-like"/>
    <property type="match status" value="1"/>
</dbReference>
<dbReference type="InterPro" id="IPR001789">
    <property type="entry name" value="Sig_transdc_resp-reg_receiver"/>
</dbReference>
<dbReference type="Proteomes" id="UP000292445">
    <property type="component" value="Unassembled WGS sequence"/>
</dbReference>
<dbReference type="GO" id="GO:0006935">
    <property type="term" value="P:chemotaxis"/>
    <property type="evidence" value="ECO:0007669"/>
    <property type="project" value="InterPro"/>
</dbReference>
<dbReference type="PROSITE" id="PS50851">
    <property type="entry name" value="CHEW"/>
    <property type="match status" value="1"/>
</dbReference>
<name>A0A4Q7N9L4_9BURK</name>
<dbReference type="Gene3D" id="2.40.50.180">
    <property type="entry name" value="CheA-289, Domain 4"/>
    <property type="match status" value="1"/>
</dbReference>
<dbReference type="Pfam" id="PF00072">
    <property type="entry name" value="Response_reg"/>
    <property type="match status" value="1"/>
</dbReference>
<dbReference type="InterPro" id="IPR011006">
    <property type="entry name" value="CheY-like_superfamily"/>
</dbReference>
<gene>
    <name evidence="4" type="ORF">EV675_5374</name>
</gene>
<dbReference type="InterPro" id="IPR036061">
    <property type="entry name" value="CheW-like_dom_sf"/>
</dbReference>
<keyword evidence="5" id="KW-1185">Reference proteome</keyword>
<dbReference type="Pfam" id="PF01584">
    <property type="entry name" value="CheW"/>
    <property type="match status" value="1"/>
</dbReference>
<dbReference type="PANTHER" id="PTHR47233:SF4">
    <property type="entry name" value="CHEMOTAXIS SIGNAL TRANSDUCTION PROTEIN"/>
    <property type="match status" value="1"/>
</dbReference>
<feature type="domain" description="CheW-like" evidence="3">
    <location>
        <begin position="23"/>
        <end position="162"/>
    </location>
</feature>
<feature type="domain" description="Response regulatory" evidence="2">
    <location>
        <begin position="180"/>
        <end position="309"/>
    </location>
</feature>
<feature type="modified residue" description="4-aspartylphosphate" evidence="1">
    <location>
        <position position="242"/>
    </location>
</feature>
<dbReference type="InterPro" id="IPR002545">
    <property type="entry name" value="CheW-lke_dom"/>
</dbReference>
<evidence type="ECO:0000313" key="4">
    <source>
        <dbReference type="EMBL" id="RZS78717.1"/>
    </source>
</evidence>
<reference evidence="4 5" key="1">
    <citation type="submission" date="2019-02" db="EMBL/GenBank/DDBJ databases">
        <title>Genomic Encyclopedia of Type Strains, Phase IV (KMG-IV): sequencing the most valuable type-strain genomes for metagenomic binning, comparative biology and taxonomic classification.</title>
        <authorList>
            <person name="Goeker M."/>
        </authorList>
    </citation>
    <scope>NUCLEOTIDE SEQUENCE [LARGE SCALE GENOMIC DNA]</scope>
    <source>
        <strain evidence="4 5">K24</strain>
    </source>
</reference>
<dbReference type="Gene3D" id="3.40.50.2300">
    <property type="match status" value="1"/>
</dbReference>
<keyword evidence="1" id="KW-0597">Phosphoprotein</keyword>
<dbReference type="GO" id="GO:0000160">
    <property type="term" value="P:phosphorelay signal transduction system"/>
    <property type="evidence" value="ECO:0007669"/>
    <property type="project" value="InterPro"/>
</dbReference>
<dbReference type="SMART" id="SM00448">
    <property type="entry name" value="REC"/>
    <property type="match status" value="1"/>
</dbReference>
<accession>A0A4Q7N9L4</accession>
<dbReference type="AlphaFoldDB" id="A0A4Q7N9L4"/>
<organism evidence="4 5">
    <name type="scientific">Pigmentiphaga kullae</name>
    <dbReference type="NCBI Taxonomy" id="151784"/>
    <lineage>
        <taxon>Bacteria</taxon>
        <taxon>Pseudomonadati</taxon>
        <taxon>Pseudomonadota</taxon>
        <taxon>Betaproteobacteria</taxon>
        <taxon>Burkholderiales</taxon>
        <taxon>Alcaligenaceae</taxon>
        <taxon>Pigmentiphaga</taxon>
    </lineage>
</organism>
<evidence type="ECO:0000313" key="5">
    <source>
        <dbReference type="Proteomes" id="UP000292445"/>
    </source>
</evidence>
<evidence type="ECO:0000256" key="1">
    <source>
        <dbReference type="PROSITE-ProRule" id="PRU00169"/>
    </source>
</evidence>
<comment type="caution">
    <text evidence="4">The sequence shown here is derived from an EMBL/GenBank/DDBJ whole genome shotgun (WGS) entry which is preliminary data.</text>
</comment>
<evidence type="ECO:0000259" key="3">
    <source>
        <dbReference type="PROSITE" id="PS50851"/>
    </source>
</evidence>